<dbReference type="InterPro" id="IPR036259">
    <property type="entry name" value="MFS_trans_sf"/>
</dbReference>
<feature type="transmembrane region" description="Helical" evidence="5">
    <location>
        <begin position="271"/>
        <end position="295"/>
    </location>
</feature>
<dbReference type="InterPro" id="IPR011701">
    <property type="entry name" value="MFS"/>
</dbReference>
<feature type="transmembrane region" description="Helical" evidence="5">
    <location>
        <begin position="315"/>
        <end position="341"/>
    </location>
</feature>
<evidence type="ECO:0000313" key="7">
    <source>
        <dbReference type="EMBL" id="NMH80633.1"/>
    </source>
</evidence>
<dbReference type="InterPro" id="IPR020846">
    <property type="entry name" value="MFS_dom"/>
</dbReference>
<evidence type="ECO:0000256" key="2">
    <source>
        <dbReference type="ARBA" id="ARBA00022692"/>
    </source>
</evidence>
<keyword evidence="3 5" id="KW-1133">Transmembrane helix</keyword>
<evidence type="ECO:0000256" key="5">
    <source>
        <dbReference type="SAM" id="Phobius"/>
    </source>
</evidence>
<dbReference type="EMBL" id="JAAXKY010000109">
    <property type="protein sequence ID" value="NMH80633.1"/>
    <property type="molecule type" value="Genomic_DNA"/>
</dbReference>
<comment type="caution">
    <text evidence="7">The sequence shown here is derived from an EMBL/GenBank/DDBJ whole genome shotgun (WGS) entry which is preliminary data.</text>
</comment>
<keyword evidence="2 5" id="KW-0812">Transmembrane</keyword>
<feature type="transmembrane region" description="Helical" evidence="5">
    <location>
        <begin position="47"/>
        <end position="70"/>
    </location>
</feature>
<feature type="transmembrane region" description="Helical" evidence="5">
    <location>
        <begin position="393"/>
        <end position="412"/>
    </location>
</feature>
<feature type="transmembrane region" description="Helical" evidence="5">
    <location>
        <begin position="166"/>
        <end position="187"/>
    </location>
</feature>
<feature type="transmembrane region" description="Helical" evidence="5">
    <location>
        <begin position="82"/>
        <end position="101"/>
    </location>
</feature>
<organism evidence="7 8">
    <name type="scientific">Pseudonocardia xinjiangensis</name>
    <dbReference type="NCBI Taxonomy" id="75289"/>
    <lineage>
        <taxon>Bacteria</taxon>
        <taxon>Bacillati</taxon>
        <taxon>Actinomycetota</taxon>
        <taxon>Actinomycetes</taxon>
        <taxon>Pseudonocardiales</taxon>
        <taxon>Pseudonocardiaceae</taxon>
        <taxon>Pseudonocardia</taxon>
    </lineage>
</organism>
<feature type="transmembrane region" description="Helical" evidence="5">
    <location>
        <begin position="237"/>
        <end position="259"/>
    </location>
</feature>
<protein>
    <submittedName>
        <fullName evidence="7">MFS transporter</fullName>
    </submittedName>
</protein>
<dbReference type="PANTHER" id="PTHR11360:SF290">
    <property type="entry name" value="MONOCARBOXYLATE MFS PERMEASE"/>
    <property type="match status" value="1"/>
</dbReference>
<evidence type="ECO:0000259" key="6">
    <source>
        <dbReference type="PROSITE" id="PS50850"/>
    </source>
</evidence>
<evidence type="ECO:0000256" key="4">
    <source>
        <dbReference type="ARBA" id="ARBA00023136"/>
    </source>
</evidence>
<dbReference type="InterPro" id="IPR050327">
    <property type="entry name" value="Proton-linked_MCT"/>
</dbReference>
<dbReference type="PANTHER" id="PTHR11360">
    <property type="entry name" value="MONOCARBOXYLATE TRANSPORTER"/>
    <property type="match status" value="1"/>
</dbReference>
<proteinExistence type="predicted"/>
<evidence type="ECO:0000256" key="3">
    <source>
        <dbReference type="ARBA" id="ARBA00022989"/>
    </source>
</evidence>
<dbReference type="Proteomes" id="UP001296706">
    <property type="component" value="Unassembled WGS sequence"/>
</dbReference>
<sequence>MTPLRVRGGARNGWWVVVGGSVLLTLQNGLIMSAFGAYLVAITADTGWSPGVVAVGYAIVQLGNGFLSPLTGWCCDRFGTRAVSRLGTVGTAAGFALASTVEDATHFIGAVVVIALGCSAAGIMPLTVAVVQTVKERRTLALGLLPTGVALGGLAVPLVTWALDGFGWRATFLGVAVVILVVGVLAGTVLPSDRALRRAVTAAAAEPAVLATAVADREHGRDRDHDHDLGSALRTSAFWLLVVGHGSALVAVSAVNLHLVPLMTHHHGIPLATAGLTVAVMSTAQLLGQVVTGLIGDRVDQRRLAAFCMIVQTGVLVALALVSGVGLVVAAAVVHGIAWGLRGPVMTSLRTDYFGIGSFGTIMGWSMGFVSVGLVVGPLLVTALADGAGGYPGAFVALAVVTALGSVAFFVLRRPRRRMAVAVTGQDVRCSTTP</sequence>
<comment type="subcellular location">
    <subcellularLocation>
        <location evidence="1">Cell membrane</location>
        <topology evidence="1">Multi-pass membrane protein</topology>
    </subcellularLocation>
</comment>
<gene>
    <name evidence="7" type="ORF">HF577_26535</name>
</gene>
<name>A0ABX1RMZ6_9PSEU</name>
<dbReference type="Gene3D" id="1.20.1250.20">
    <property type="entry name" value="MFS general substrate transporter like domains"/>
    <property type="match status" value="2"/>
</dbReference>
<evidence type="ECO:0000313" key="8">
    <source>
        <dbReference type="Proteomes" id="UP001296706"/>
    </source>
</evidence>
<reference evidence="7 8" key="1">
    <citation type="submission" date="2020-04" db="EMBL/GenBank/DDBJ databases">
        <authorList>
            <person name="Klaysubun C."/>
            <person name="Duangmal K."/>
            <person name="Lipun K."/>
        </authorList>
    </citation>
    <scope>NUCLEOTIDE SEQUENCE [LARGE SCALE GENOMIC DNA]</scope>
    <source>
        <strain evidence="7 8">JCM 11839</strain>
    </source>
</reference>
<feature type="transmembrane region" description="Helical" evidence="5">
    <location>
        <begin position="12"/>
        <end position="41"/>
    </location>
</feature>
<accession>A0ABX1RMZ6</accession>
<evidence type="ECO:0000256" key="1">
    <source>
        <dbReference type="ARBA" id="ARBA00004651"/>
    </source>
</evidence>
<dbReference type="RefSeq" id="WP_169398686.1">
    <property type="nucleotide sequence ID" value="NZ_BAAAJH010000002.1"/>
</dbReference>
<dbReference type="PROSITE" id="PS50850">
    <property type="entry name" value="MFS"/>
    <property type="match status" value="1"/>
</dbReference>
<feature type="transmembrane region" description="Helical" evidence="5">
    <location>
        <begin position="107"/>
        <end position="128"/>
    </location>
</feature>
<feature type="transmembrane region" description="Helical" evidence="5">
    <location>
        <begin position="353"/>
        <end position="381"/>
    </location>
</feature>
<dbReference type="Pfam" id="PF07690">
    <property type="entry name" value="MFS_1"/>
    <property type="match status" value="1"/>
</dbReference>
<dbReference type="SUPFAM" id="SSF103473">
    <property type="entry name" value="MFS general substrate transporter"/>
    <property type="match status" value="1"/>
</dbReference>
<feature type="domain" description="Major facilitator superfamily (MFS) profile" evidence="6">
    <location>
        <begin position="13"/>
        <end position="417"/>
    </location>
</feature>
<keyword evidence="8" id="KW-1185">Reference proteome</keyword>
<keyword evidence="4 5" id="KW-0472">Membrane</keyword>
<feature type="transmembrane region" description="Helical" evidence="5">
    <location>
        <begin position="140"/>
        <end position="160"/>
    </location>
</feature>